<dbReference type="Gene3D" id="3.30.342.10">
    <property type="entry name" value="DNA Polymerase, chain B, domain 1"/>
    <property type="match status" value="1"/>
</dbReference>
<evidence type="ECO:0000313" key="2">
    <source>
        <dbReference type="EMBL" id="SHO78177.1"/>
    </source>
</evidence>
<dbReference type="EMBL" id="LT671824">
    <property type="protein sequence ID" value="SHO78177.1"/>
    <property type="molecule type" value="Genomic_DNA"/>
</dbReference>
<gene>
    <name evidence="2" type="ORF">MSYG_2519</name>
</gene>
<dbReference type="PANTHER" id="PTHR10322:SF23">
    <property type="entry name" value="DNA POLYMERASE DELTA CATALYTIC SUBUNIT"/>
    <property type="match status" value="1"/>
</dbReference>
<organism evidence="2 3">
    <name type="scientific">Malassezia sympodialis (strain ATCC 42132)</name>
    <name type="common">Atopic eczema-associated yeast</name>
    <dbReference type="NCBI Taxonomy" id="1230383"/>
    <lineage>
        <taxon>Eukaryota</taxon>
        <taxon>Fungi</taxon>
        <taxon>Dikarya</taxon>
        <taxon>Basidiomycota</taxon>
        <taxon>Ustilaginomycotina</taxon>
        <taxon>Malasseziomycetes</taxon>
        <taxon>Malasseziales</taxon>
        <taxon>Malasseziaceae</taxon>
        <taxon>Malassezia</taxon>
    </lineage>
</organism>
<dbReference type="InterPro" id="IPR050240">
    <property type="entry name" value="DNA_pol_type-B"/>
</dbReference>
<dbReference type="AlphaFoldDB" id="A0A1M8A792"/>
<dbReference type="GO" id="GO:0006297">
    <property type="term" value="P:nucleotide-excision repair, DNA gap filling"/>
    <property type="evidence" value="ECO:0007669"/>
    <property type="project" value="TreeGrafter"/>
</dbReference>
<dbReference type="GO" id="GO:0008296">
    <property type="term" value="F:3'-5'-DNA exonuclease activity"/>
    <property type="evidence" value="ECO:0007669"/>
    <property type="project" value="TreeGrafter"/>
</dbReference>
<dbReference type="STRING" id="1230383.A0A1M8A792"/>
<dbReference type="GO" id="GO:0045004">
    <property type="term" value="P:DNA replication proofreading"/>
    <property type="evidence" value="ECO:0007669"/>
    <property type="project" value="TreeGrafter"/>
</dbReference>
<protein>
    <submittedName>
        <fullName evidence="2">Uncharacterized protein</fullName>
    </submittedName>
</protein>
<proteinExistence type="predicted"/>
<dbReference type="VEuPathDB" id="FungiDB:MSYG_2519"/>
<reference evidence="3" key="1">
    <citation type="journal article" date="2017" name="Nucleic Acids Res.">
        <title>Proteogenomics produces comprehensive and highly accurate protein-coding gene annotation in a complete genome assembly of Malassezia sympodialis.</title>
        <authorList>
            <person name="Zhu Y."/>
            <person name="Engstroem P.G."/>
            <person name="Tellgren-Roth C."/>
            <person name="Baudo C.D."/>
            <person name="Kennell J.C."/>
            <person name="Sun S."/>
            <person name="Billmyre R.B."/>
            <person name="Schroeder M.S."/>
            <person name="Andersson A."/>
            <person name="Holm T."/>
            <person name="Sigurgeirsson B."/>
            <person name="Wu G."/>
            <person name="Sankaranarayanan S.R."/>
            <person name="Siddharthan R."/>
            <person name="Sanyal K."/>
            <person name="Lundeberg J."/>
            <person name="Nystedt B."/>
            <person name="Boekhout T."/>
            <person name="Dawson T.L. Jr."/>
            <person name="Heitman J."/>
            <person name="Scheynius A."/>
            <person name="Lehtioe J."/>
        </authorList>
    </citation>
    <scope>NUCLEOTIDE SEQUENCE [LARGE SCALE GENOMIC DNA]</scope>
    <source>
        <strain evidence="3">ATCC 42132</strain>
    </source>
</reference>
<dbReference type="GO" id="GO:0006287">
    <property type="term" value="P:base-excision repair, gap-filling"/>
    <property type="evidence" value="ECO:0007669"/>
    <property type="project" value="TreeGrafter"/>
</dbReference>
<accession>A0A1M8A792</accession>
<name>A0A1M8A792_MALS4</name>
<feature type="region of interest" description="Disordered" evidence="1">
    <location>
        <begin position="1"/>
        <end position="23"/>
    </location>
</feature>
<evidence type="ECO:0000313" key="3">
    <source>
        <dbReference type="Proteomes" id="UP000186303"/>
    </source>
</evidence>
<sequence length="177" mass="19966">MVDVSSNKKRKTEKQTGSFSDTLASLHTAKEHEIIDPTTTWARPELSCIDPNNDSIGMRMKLMPVFQQIDVEECQLPHAPPAIRMYGSTMGNPVLVHVHGFLPYFFVHAPRGFTQATCGDFKNYLNTTFGAGSVFDISLESKKNLMQYTGPENIAFIKITVADLRYLPRIRDTYANY</sequence>
<dbReference type="OrthoDB" id="3264336at2759"/>
<dbReference type="InterPro" id="IPR012337">
    <property type="entry name" value="RNaseH-like_sf"/>
</dbReference>
<dbReference type="PANTHER" id="PTHR10322">
    <property type="entry name" value="DNA POLYMERASE CATALYTIC SUBUNIT"/>
    <property type="match status" value="1"/>
</dbReference>
<dbReference type="Proteomes" id="UP000186303">
    <property type="component" value="Chromosome 4"/>
</dbReference>
<dbReference type="SUPFAM" id="SSF53098">
    <property type="entry name" value="Ribonuclease H-like"/>
    <property type="match status" value="1"/>
</dbReference>
<dbReference type="GO" id="GO:0043625">
    <property type="term" value="C:delta DNA polymerase complex"/>
    <property type="evidence" value="ECO:0007669"/>
    <property type="project" value="TreeGrafter"/>
</dbReference>
<keyword evidence="3" id="KW-1185">Reference proteome</keyword>
<dbReference type="GO" id="GO:0003887">
    <property type="term" value="F:DNA-directed DNA polymerase activity"/>
    <property type="evidence" value="ECO:0007669"/>
    <property type="project" value="TreeGrafter"/>
</dbReference>
<evidence type="ECO:0000256" key="1">
    <source>
        <dbReference type="SAM" id="MobiDB-lite"/>
    </source>
</evidence>